<dbReference type="AlphaFoldDB" id="A0A0A9AM92"/>
<reference evidence="1" key="1">
    <citation type="submission" date="2014-09" db="EMBL/GenBank/DDBJ databases">
        <authorList>
            <person name="Magalhaes I.L.F."/>
            <person name="Oliveira U."/>
            <person name="Santos F.R."/>
            <person name="Vidigal T.H.D.A."/>
            <person name="Brescovit A.D."/>
            <person name="Santos A.J."/>
        </authorList>
    </citation>
    <scope>NUCLEOTIDE SEQUENCE</scope>
    <source>
        <tissue evidence="1">Shoot tissue taken approximately 20 cm above the soil surface</tissue>
    </source>
</reference>
<organism evidence="1">
    <name type="scientific">Arundo donax</name>
    <name type="common">Giant reed</name>
    <name type="synonym">Donax arundinaceus</name>
    <dbReference type="NCBI Taxonomy" id="35708"/>
    <lineage>
        <taxon>Eukaryota</taxon>
        <taxon>Viridiplantae</taxon>
        <taxon>Streptophyta</taxon>
        <taxon>Embryophyta</taxon>
        <taxon>Tracheophyta</taxon>
        <taxon>Spermatophyta</taxon>
        <taxon>Magnoliopsida</taxon>
        <taxon>Liliopsida</taxon>
        <taxon>Poales</taxon>
        <taxon>Poaceae</taxon>
        <taxon>PACMAD clade</taxon>
        <taxon>Arundinoideae</taxon>
        <taxon>Arundineae</taxon>
        <taxon>Arundo</taxon>
    </lineage>
</organism>
<protein>
    <submittedName>
        <fullName evidence="1">Uncharacterized protein</fullName>
    </submittedName>
</protein>
<proteinExistence type="predicted"/>
<reference evidence="1" key="2">
    <citation type="journal article" date="2015" name="Data Brief">
        <title>Shoot transcriptome of the giant reed, Arundo donax.</title>
        <authorList>
            <person name="Barrero R.A."/>
            <person name="Guerrero F.D."/>
            <person name="Moolhuijzen P."/>
            <person name="Goolsby J.A."/>
            <person name="Tidwell J."/>
            <person name="Bellgard S.E."/>
            <person name="Bellgard M.I."/>
        </authorList>
    </citation>
    <scope>NUCLEOTIDE SEQUENCE</scope>
    <source>
        <tissue evidence="1">Shoot tissue taken approximately 20 cm above the soil surface</tissue>
    </source>
</reference>
<name>A0A0A9AM92_ARUDO</name>
<accession>A0A0A9AM92</accession>
<sequence>MEPAIRCLCVLARTLNTGCCCSIAFTRLSGNGVSQSLVDYCFTALLAERKML</sequence>
<dbReference type="EMBL" id="GBRH01247850">
    <property type="protein sequence ID" value="JAD50045.1"/>
    <property type="molecule type" value="Transcribed_RNA"/>
</dbReference>
<evidence type="ECO:0000313" key="1">
    <source>
        <dbReference type="EMBL" id="JAD50045.1"/>
    </source>
</evidence>